<organism evidence="1 2">
    <name type="scientific">Tenacibaculum polynesiense</name>
    <dbReference type="NCBI Taxonomy" id="3137857"/>
    <lineage>
        <taxon>Bacteria</taxon>
        <taxon>Pseudomonadati</taxon>
        <taxon>Bacteroidota</taxon>
        <taxon>Flavobacteriia</taxon>
        <taxon>Flavobacteriales</taxon>
        <taxon>Flavobacteriaceae</taxon>
        <taxon>Tenacibaculum</taxon>
    </lineage>
</organism>
<dbReference type="RefSeq" id="WP_348717901.1">
    <property type="nucleotide sequence ID" value="NZ_CAXJIO010000013.1"/>
</dbReference>
<dbReference type="Proteomes" id="UP001497527">
    <property type="component" value="Unassembled WGS sequence"/>
</dbReference>
<dbReference type="EMBL" id="CAXJIO010000013">
    <property type="protein sequence ID" value="CAL2103709.1"/>
    <property type="molecule type" value="Genomic_DNA"/>
</dbReference>
<gene>
    <name evidence="1" type="ORF">T190423A01A_40302</name>
</gene>
<proteinExistence type="predicted"/>
<evidence type="ECO:0000313" key="2">
    <source>
        <dbReference type="Proteomes" id="UP001497527"/>
    </source>
</evidence>
<protein>
    <submittedName>
        <fullName evidence="1">Uncharacterized protein</fullName>
    </submittedName>
</protein>
<name>A0ABP1F226_9FLAO</name>
<sequence length="167" mass="20077">MKFDPKKFSKNIESYYTTKYGAEIGEVFCDIIYRDKNETDFNNFKNEIKESDFFDLEKINIDSLKALDLDFAKKAIISSIIKECKYNEYFMTWNEGNKLATSFLKEFDNIQKIYTNSYWQVFFENNVHEDELNMTGWNNFSYNYWYDYGFLIVSDKKLGIIWFGDES</sequence>
<accession>A0ABP1F226</accession>
<keyword evidence="2" id="KW-1185">Reference proteome</keyword>
<evidence type="ECO:0000313" key="1">
    <source>
        <dbReference type="EMBL" id="CAL2103709.1"/>
    </source>
</evidence>
<reference evidence="1 2" key="1">
    <citation type="submission" date="2024-05" db="EMBL/GenBank/DDBJ databases">
        <authorList>
            <person name="Duchaud E."/>
        </authorList>
    </citation>
    <scope>NUCLEOTIDE SEQUENCE [LARGE SCALE GENOMIC DNA]</scope>
    <source>
        <strain evidence="1">Ena-SAMPLE-TAB-13-05-2024-13:56:06:370-140308</strain>
    </source>
</reference>
<comment type="caution">
    <text evidence="1">The sequence shown here is derived from an EMBL/GenBank/DDBJ whole genome shotgun (WGS) entry which is preliminary data.</text>
</comment>